<evidence type="ECO:0000313" key="8">
    <source>
        <dbReference type="EMBL" id="CCI55047.1"/>
    </source>
</evidence>
<dbReference type="InterPro" id="IPR002541">
    <property type="entry name" value="Cyt_c_assembly"/>
</dbReference>
<evidence type="ECO:0000256" key="5">
    <source>
        <dbReference type="ARBA" id="ARBA00023136"/>
    </source>
</evidence>
<gene>
    <name evidence="8" type="ORF">BN13_960011</name>
</gene>
<feature type="domain" description="Cytochrome c assembly protein" evidence="7">
    <location>
        <begin position="113"/>
        <end position="309"/>
    </location>
</feature>
<comment type="caution">
    <text evidence="8">The sequence shown here is derived from an EMBL/GenBank/DDBJ whole genome shotgun (WGS) entry which is preliminary data.</text>
</comment>
<dbReference type="Proteomes" id="UP000035720">
    <property type="component" value="Unassembled WGS sequence"/>
</dbReference>
<dbReference type="NCBIfam" id="TIGR03144">
    <property type="entry name" value="cytochr_II_ccsB"/>
    <property type="match status" value="1"/>
</dbReference>
<evidence type="ECO:0000256" key="1">
    <source>
        <dbReference type="ARBA" id="ARBA00004141"/>
    </source>
</evidence>
<dbReference type="STRING" id="1193518.BN13_960011"/>
<feature type="transmembrane region" description="Helical" evidence="6">
    <location>
        <begin position="136"/>
        <end position="157"/>
    </location>
</feature>
<sequence length="319" mass="34796">MNTTLALYANYAIYSAIAVLTLAMLAYALYLSRAVPARGEVRDREVVMAGGGPGTAGASPSESATPVETVNAGARWSGVGLSFSTLAALLIGASLLLRGLAVHRPPLGNLYEFVCAASFFVMVGFVGWSRRRDLSWLGIFVVTPVLLMLMLAVKAFYTEASALMPALQSYWLSIHVSMAVISVAVFTLGAIVALLYLLVDRFERAGRAPGWARVLPGARDLERTAYSFHIVAFPLWTFTVIAGAIWARQAWASYWNWDPKEVWSFIIWVVYAAYLHARATTGVTRQKATWIAVAGFSCIIINYTIVNMFFVGQHSYAGT</sequence>
<accession>A0A077MH08</accession>
<dbReference type="EMBL" id="CAJC01000212">
    <property type="protein sequence ID" value="CCI55047.1"/>
    <property type="molecule type" value="Genomic_DNA"/>
</dbReference>
<name>A0A077MH08_9MICO</name>
<dbReference type="RefSeq" id="WP_048547792.1">
    <property type="nucleotide sequence ID" value="NZ_HF571038.1"/>
</dbReference>
<evidence type="ECO:0000256" key="2">
    <source>
        <dbReference type="ARBA" id="ARBA00022692"/>
    </source>
</evidence>
<feature type="transmembrane region" description="Helical" evidence="6">
    <location>
        <begin position="12"/>
        <end position="32"/>
    </location>
</feature>
<dbReference type="AlphaFoldDB" id="A0A077MH08"/>
<keyword evidence="2 6" id="KW-0812">Transmembrane</keyword>
<dbReference type="InterPro" id="IPR045062">
    <property type="entry name" value="Cyt_c_biogenesis_CcsA/CcmC"/>
</dbReference>
<evidence type="ECO:0000313" key="9">
    <source>
        <dbReference type="Proteomes" id="UP000035720"/>
    </source>
</evidence>
<keyword evidence="4 6" id="KW-1133">Transmembrane helix</keyword>
<comment type="subcellular location">
    <subcellularLocation>
        <location evidence="1">Membrane</location>
        <topology evidence="1">Multi-pass membrane protein</topology>
    </subcellularLocation>
</comment>
<evidence type="ECO:0000256" key="3">
    <source>
        <dbReference type="ARBA" id="ARBA00022748"/>
    </source>
</evidence>
<dbReference type="Pfam" id="PF01578">
    <property type="entry name" value="Cytochrom_C_asm"/>
    <property type="match status" value="1"/>
</dbReference>
<feature type="transmembrane region" description="Helical" evidence="6">
    <location>
        <begin position="262"/>
        <end position="277"/>
    </location>
</feature>
<evidence type="ECO:0000259" key="7">
    <source>
        <dbReference type="Pfam" id="PF01578"/>
    </source>
</evidence>
<dbReference type="OrthoDB" id="9814290at2"/>
<proteinExistence type="predicted"/>
<dbReference type="InterPro" id="IPR017562">
    <property type="entry name" value="Cyt_c_biogenesis_CcsA"/>
</dbReference>
<dbReference type="GO" id="GO:0005886">
    <property type="term" value="C:plasma membrane"/>
    <property type="evidence" value="ECO:0007669"/>
    <property type="project" value="TreeGrafter"/>
</dbReference>
<evidence type="ECO:0000256" key="6">
    <source>
        <dbReference type="SAM" id="Phobius"/>
    </source>
</evidence>
<organism evidence="8 9">
    <name type="scientific">Nostocoides jenkinsii Ben 74</name>
    <dbReference type="NCBI Taxonomy" id="1193518"/>
    <lineage>
        <taxon>Bacteria</taxon>
        <taxon>Bacillati</taxon>
        <taxon>Actinomycetota</taxon>
        <taxon>Actinomycetes</taxon>
        <taxon>Micrococcales</taxon>
        <taxon>Intrasporangiaceae</taxon>
        <taxon>Nostocoides</taxon>
    </lineage>
</organism>
<evidence type="ECO:0000256" key="4">
    <source>
        <dbReference type="ARBA" id="ARBA00022989"/>
    </source>
</evidence>
<feature type="transmembrane region" description="Helical" evidence="6">
    <location>
        <begin position="110"/>
        <end position="129"/>
    </location>
</feature>
<keyword evidence="5 6" id="KW-0472">Membrane</keyword>
<feature type="transmembrane region" description="Helical" evidence="6">
    <location>
        <begin position="79"/>
        <end position="98"/>
    </location>
</feature>
<keyword evidence="9" id="KW-1185">Reference proteome</keyword>
<dbReference type="PANTHER" id="PTHR30071">
    <property type="entry name" value="HEME EXPORTER PROTEIN C"/>
    <property type="match status" value="1"/>
</dbReference>
<reference evidence="8 9" key="1">
    <citation type="journal article" date="2013" name="ISME J.">
        <title>A metabolic model for members of the genus Tetrasphaera involved in enhanced biological phosphorus removal.</title>
        <authorList>
            <person name="Kristiansen R."/>
            <person name="Nguyen H.T.T."/>
            <person name="Saunders A.M."/>
            <person name="Nielsen J.L."/>
            <person name="Wimmer R."/>
            <person name="Le V.Q."/>
            <person name="McIlroy S.J."/>
            <person name="Petrovski S."/>
            <person name="Seviour R.J."/>
            <person name="Calteau A."/>
            <person name="Nielsen K.L."/>
            <person name="Nielsen P.H."/>
        </authorList>
    </citation>
    <scope>NUCLEOTIDE SEQUENCE [LARGE SCALE GENOMIC DNA]</scope>
    <source>
        <strain evidence="8 9">Ben 74</strain>
    </source>
</reference>
<feature type="transmembrane region" description="Helical" evidence="6">
    <location>
        <begin position="169"/>
        <end position="199"/>
    </location>
</feature>
<dbReference type="GO" id="GO:0017004">
    <property type="term" value="P:cytochrome complex assembly"/>
    <property type="evidence" value="ECO:0007669"/>
    <property type="project" value="UniProtKB-KW"/>
</dbReference>
<feature type="transmembrane region" description="Helical" evidence="6">
    <location>
        <begin position="289"/>
        <end position="310"/>
    </location>
</feature>
<protein>
    <submittedName>
        <fullName evidence="8">Putative cytochrome C assembly protein</fullName>
    </submittedName>
</protein>
<feature type="transmembrane region" description="Helical" evidence="6">
    <location>
        <begin position="226"/>
        <end position="247"/>
    </location>
</feature>
<keyword evidence="3" id="KW-0201">Cytochrome c-type biogenesis</keyword>
<dbReference type="PANTHER" id="PTHR30071:SF1">
    <property type="entry name" value="CYTOCHROME B_B6 PROTEIN-RELATED"/>
    <property type="match status" value="1"/>
</dbReference>
<dbReference type="GO" id="GO:0020037">
    <property type="term" value="F:heme binding"/>
    <property type="evidence" value="ECO:0007669"/>
    <property type="project" value="InterPro"/>
</dbReference>